<organism evidence="1 2">
    <name type="scientific">Lentzea flaviverrucosa</name>
    <dbReference type="NCBI Taxonomy" id="200379"/>
    <lineage>
        <taxon>Bacteria</taxon>
        <taxon>Bacillati</taxon>
        <taxon>Actinomycetota</taxon>
        <taxon>Actinomycetes</taxon>
        <taxon>Pseudonocardiales</taxon>
        <taxon>Pseudonocardiaceae</taxon>
        <taxon>Lentzea</taxon>
    </lineage>
</organism>
<accession>A0A1H9XXA2</accession>
<dbReference type="AlphaFoldDB" id="A0A1H9XXA2"/>
<name>A0A1H9XXA2_9PSEU</name>
<evidence type="ECO:0000313" key="2">
    <source>
        <dbReference type="Proteomes" id="UP000199028"/>
    </source>
</evidence>
<protein>
    <submittedName>
        <fullName evidence="1">Uncharacterized protein</fullName>
    </submittedName>
</protein>
<sequence>MLSAEQTTELMSDVGRAIDAIGGGFTMRYSTLAVAVTRD</sequence>
<dbReference type="EMBL" id="FOFT01000021">
    <property type="protein sequence ID" value="SES50734.1"/>
    <property type="molecule type" value="Genomic_DNA"/>
</dbReference>
<evidence type="ECO:0000313" key="1">
    <source>
        <dbReference type="EMBL" id="SES50734.1"/>
    </source>
</evidence>
<keyword evidence="2" id="KW-1185">Reference proteome</keyword>
<proteinExistence type="predicted"/>
<reference evidence="2" key="1">
    <citation type="submission" date="2016-10" db="EMBL/GenBank/DDBJ databases">
        <authorList>
            <person name="Varghese N."/>
            <person name="Submissions S."/>
        </authorList>
    </citation>
    <scope>NUCLEOTIDE SEQUENCE [LARGE SCALE GENOMIC DNA]</scope>
    <source>
        <strain evidence="2">CGMCC 4.578</strain>
    </source>
</reference>
<dbReference type="Proteomes" id="UP000199028">
    <property type="component" value="Unassembled WGS sequence"/>
</dbReference>
<gene>
    <name evidence="1" type="ORF">SAMN05216195_121159</name>
</gene>